<reference evidence="1" key="1">
    <citation type="submission" date="2022-10" db="EMBL/GenBank/DDBJ databases">
        <title>Description of Fervidibacillus gen. nov. in the family Fervidibacillaceae fam. nov. with two species, Fervidibacillus albus sp. nov., and Fervidibacillus halotolerans sp. nov., isolated from tidal flat sediments.</title>
        <authorList>
            <person name="Kwon K.K."/>
            <person name="Yang S.-H."/>
        </authorList>
    </citation>
    <scope>NUCLEOTIDE SEQUENCE</scope>
    <source>
        <strain evidence="1">JCM 19140</strain>
    </source>
</reference>
<evidence type="ECO:0000313" key="2">
    <source>
        <dbReference type="Proteomes" id="UP001209318"/>
    </source>
</evidence>
<dbReference type="RefSeq" id="WP_263074031.1">
    <property type="nucleotide sequence ID" value="NZ_JAOUSF010000005.1"/>
</dbReference>
<organism evidence="1 2">
    <name type="scientific">Perspicuibacillus lycopersici</name>
    <dbReference type="NCBI Taxonomy" id="1325689"/>
    <lineage>
        <taxon>Bacteria</taxon>
        <taxon>Bacillati</taxon>
        <taxon>Bacillota</taxon>
        <taxon>Bacilli</taxon>
        <taxon>Bacillales</taxon>
        <taxon>Bacillaceae</taxon>
        <taxon>Perspicuibacillus</taxon>
    </lineage>
</organism>
<gene>
    <name evidence="1" type="ORF">OEV98_14280</name>
</gene>
<proteinExistence type="predicted"/>
<accession>A0AAE3IUK3</accession>
<dbReference type="Proteomes" id="UP001209318">
    <property type="component" value="Unassembled WGS sequence"/>
</dbReference>
<dbReference type="AlphaFoldDB" id="A0AAE3IUK3"/>
<comment type="caution">
    <text evidence="1">The sequence shown here is derived from an EMBL/GenBank/DDBJ whole genome shotgun (WGS) entry which is preliminary data.</text>
</comment>
<dbReference type="EMBL" id="JAOUSF010000005">
    <property type="protein sequence ID" value="MCU9614707.1"/>
    <property type="molecule type" value="Genomic_DNA"/>
</dbReference>
<name>A0AAE3IUK3_9BACI</name>
<evidence type="ECO:0000313" key="1">
    <source>
        <dbReference type="EMBL" id="MCU9614707.1"/>
    </source>
</evidence>
<sequence>MDKIAFISIMHDPNANLLYKLRDALPVIKNIYPHTYVALSNQTSTKINDLL</sequence>
<protein>
    <submittedName>
        <fullName evidence="1">Uncharacterized protein</fullName>
    </submittedName>
</protein>
<keyword evidence="2" id="KW-1185">Reference proteome</keyword>